<dbReference type="SMART" id="SM00382">
    <property type="entry name" value="AAA"/>
    <property type="match status" value="1"/>
</dbReference>
<organism evidence="7">
    <name type="scientific">hydrothermal vent metagenome</name>
    <dbReference type="NCBI Taxonomy" id="652676"/>
    <lineage>
        <taxon>unclassified sequences</taxon>
        <taxon>metagenomes</taxon>
        <taxon>ecological metagenomes</taxon>
    </lineage>
</organism>
<protein>
    <submittedName>
        <fullName evidence="7">Branched-chain amino acid transport ATP-binding protein LivF (TC 3.A.1.4.1)</fullName>
    </submittedName>
</protein>
<evidence type="ECO:0000256" key="2">
    <source>
        <dbReference type="ARBA" id="ARBA00022448"/>
    </source>
</evidence>
<dbReference type="CDD" id="cd03224">
    <property type="entry name" value="ABC_TM1139_LivF_branched"/>
    <property type="match status" value="1"/>
</dbReference>
<comment type="similarity">
    <text evidence="1">Belongs to the ABC transporter superfamily.</text>
</comment>
<dbReference type="SUPFAM" id="SSF52540">
    <property type="entry name" value="P-loop containing nucleoside triphosphate hydrolases"/>
    <property type="match status" value="1"/>
</dbReference>
<dbReference type="InterPro" id="IPR017871">
    <property type="entry name" value="ABC_transporter-like_CS"/>
</dbReference>
<accession>A0A3B0U2C8</accession>
<dbReference type="InterPro" id="IPR003439">
    <property type="entry name" value="ABC_transporter-like_ATP-bd"/>
</dbReference>
<reference evidence="7" key="1">
    <citation type="submission" date="2018-06" db="EMBL/GenBank/DDBJ databases">
        <authorList>
            <person name="Zhirakovskaya E."/>
        </authorList>
    </citation>
    <scope>NUCLEOTIDE SEQUENCE</scope>
</reference>
<gene>
    <name evidence="7" type="ORF">MNBD_ALPHA09-784</name>
</gene>
<dbReference type="GO" id="GO:0015658">
    <property type="term" value="F:branched-chain amino acid transmembrane transporter activity"/>
    <property type="evidence" value="ECO:0007669"/>
    <property type="project" value="TreeGrafter"/>
</dbReference>
<dbReference type="PROSITE" id="PS00211">
    <property type="entry name" value="ABC_TRANSPORTER_1"/>
    <property type="match status" value="1"/>
</dbReference>
<proteinExistence type="inferred from homology"/>
<dbReference type="Pfam" id="PF00005">
    <property type="entry name" value="ABC_tran"/>
    <property type="match status" value="1"/>
</dbReference>
<dbReference type="GO" id="GO:0015807">
    <property type="term" value="P:L-amino acid transport"/>
    <property type="evidence" value="ECO:0007669"/>
    <property type="project" value="TreeGrafter"/>
</dbReference>
<sequence length="234" mass="24801">MLEVANLTAGYGDIIAVRDFSFAINEGEILAVLGPNGAGKSTTLMALAGLVDCQSGTIIVKGTDISQLPAQRRIRHGLTIVPEGRRVFPDLSVKENLIVGGYTMARGQADEGISKVFGYFPRLGERSRQLAGSLSGGEQQMLAIGRALVSQPKLLLVDELSLGLMPKVIDECYAVLEVLKAQGLSILLVDQHAERALEVANTICVLEAGNPTWQGSAADARADKKLVGALLGYD</sequence>
<evidence type="ECO:0000259" key="6">
    <source>
        <dbReference type="PROSITE" id="PS50893"/>
    </source>
</evidence>
<evidence type="ECO:0000256" key="3">
    <source>
        <dbReference type="ARBA" id="ARBA00022741"/>
    </source>
</evidence>
<dbReference type="PANTHER" id="PTHR43820">
    <property type="entry name" value="HIGH-AFFINITY BRANCHED-CHAIN AMINO ACID TRANSPORT ATP-BINDING PROTEIN LIVF"/>
    <property type="match status" value="1"/>
</dbReference>
<dbReference type="Gene3D" id="3.40.50.300">
    <property type="entry name" value="P-loop containing nucleotide triphosphate hydrolases"/>
    <property type="match status" value="1"/>
</dbReference>
<keyword evidence="4 7" id="KW-0067">ATP-binding</keyword>
<dbReference type="PROSITE" id="PS50893">
    <property type="entry name" value="ABC_TRANSPORTER_2"/>
    <property type="match status" value="1"/>
</dbReference>
<name>A0A3B0U2C8_9ZZZZ</name>
<feature type="domain" description="ABC transporter" evidence="6">
    <location>
        <begin position="2"/>
        <end position="233"/>
    </location>
</feature>
<dbReference type="InterPro" id="IPR052156">
    <property type="entry name" value="BCAA_Transport_ATP-bd_LivF"/>
</dbReference>
<keyword evidence="2" id="KW-0813">Transport</keyword>
<dbReference type="GO" id="GO:0016887">
    <property type="term" value="F:ATP hydrolysis activity"/>
    <property type="evidence" value="ECO:0007669"/>
    <property type="project" value="InterPro"/>
</dbReference>
<dbReference type="AlphaFoldDB" id="A0A3B0U2C8"/>
<dbReference type="PANTHER" id="PTHR43820:SF4">
    <property type="entry name" value="HIGH-AFFINITY BRANCHED-CHAIN AMINO ACID TRANSPORT ATP-BINDING PROTEIN LIVF"/>
    <property type="match status" value="1"/>
</dbReference>
<evidence type="ECO:0000256" key="1">
    <source>
        <dbReference type="ARBA" id="ARBA00005417"/>
    </source>
</evidence>
<evidence type="ECO:0000256" key="5">
    <source>
        <dbReference type="ARBA" id="ARBA00022970"/>
    </source>
</evidence>
<dbReference type="EMBL" id="UOEM01000082">
    <property type="protein sequence ID" value="VAW14944.1"/>
    <property type="molecule type" value="Genomic_DNA"/>
</dbReference>
<dbReference type="InterPro" id="IPR003593">
    <property type="entry name" value="AAA+_ATPase"/>
</dbReference>
<evidence type="ECO:0000313" key="7">
    <source>
        <dbReference type="EMBL" id="VAW14944.1"/>
    </source>
</evidence>
<evidence type="ECO:0000256" key="4">
    <source>
        <dbReference type="ARBA" id="ARBA00022840"/>
    </source>
</evidence>
<keyword evidence="3" id="KW-0547">Nucleotide-binding</keyword>
<keyword evidence="5" id="KW-0029">Amino-acid transport</keyword>
<dbReference type="InterPro" id="IPR027417">
    <property type="entry name" value="P-loop_NTPase"/>
</dbReference>
<dbReference type="GO" id="GO:0005524">
    <property type="term" value="F:ATP binding"/>
    <property type="evidence" value="ECO:0007669"/>
    <property type="project" value="UniProtKB-KW"/>
</dbReference>